<keyword evidence="3" id="KW-1185">Reference proteome</keyword>
<sequence length="233" mass="25343">MAEKMIDLCGTDVPLGNLVLLEVQNQKTSLWHPLAYQRGGTLNRNGATIDISSKEDFGWGNSIQGVKTWGFDTDGMYIENHEGFDLLEDAFNLGHCLRVRLRFPSGKIYMGLCIITDFPLDVPYDNAVTYTVTLQGKGVLETDRIAPTVQATSVVISGYEKALKVGEFVQLKAKVLPENASQEVKWLSYSNNFATVDETGKVTAVAVGEAPIRARALGSAIAVGAQMVEVVAK</sequence>
<organism evidence="2 3">
    <name type="scientific">Carnobacterium phage cd4</name>
    <dbReference type="NCBI Taxonomy" id="2849246"/>
    <lineage>
        <taxon>Viruses</taxon>
        <taxon>Duplodnaviria</taxon>
        <taxon>Heunggongvirae</taxon>
        <taxon>Uroviricota</taxon>
        <taxon>Caudoviricetes</taxon>
        <taxon>Carnodivirus</taxon>
        <taxon>Carnodivirus cd4-like</taxon>
    </lineage>
</organism>
<dbReference type="InterPro" id="IPR011855">
    <property type="entry name" value="Phgtail_TP901_1"/>
</dbReference>
<dbReference type="Gene3D" id="2.60.40.1080">
    <property type="match status" value="1"/>
</dbReference>
<dbReference type="InterPro" id="IPR008964">
    <property type="entry name" value="Invasin/intimin_cell_adhesion"/>
</dbReference>
<gene>
    <name evidence="2" type="ORF">cd4_019</name>
</gene>
<evidence type="ECO:0000313" key="2">
    <source>
        <dbReference type="EMBL" id="QXP45382.1"/>
    </source>
</evidence>
<dbReference type="Pfam" id="PF06199">
    <property type="entry name" value="Phage_tail_2"/>
    <property type="match status" value="1"/>
</dbReference>
<dbReference type="SUPFAM" id="SSF49373">
    <property type="entry name" value="Invasin/intimin cell-adhesion fragments"/>
    <property type="match status" value="1"/>
</dbReference>
<protein>
    <submittedName>
        <fullName evidence="2">Major tail protein</fullName>
    </submittedName>
</protein>
<evidence type="ECO:0000259" key="1">
    <source>
        <dbReference type="SMART" id="SM00635"/>
    </source>
</evidence>
<dbReference type="Gene3D" id="4.10.410.40">
    <property type="match status" value="1"/>
</dbReference>
<proteinExistence type="predicted"/>
<name>A0AAE7STB2_9CAUD</name>
<dbReference type="SMART" id="SM00635">
    <property type="entry name" value="BID_2"/>
    <property type="match status" value="1"/>
</dbReference>
<evidence type="ECO:0000313" key="3">
    <source>
        <dbReference type="Proteomes" id="UP000828872"/>
    </source>
</evidence>
<dbReference type="EMBL" id="MZ399596">
    <property type="protein sequence ID" value="QXP45382.1"/>
    <property type="molecule type" value="Genomic_DNA"/>
</dbReference>
<dbReference type="Pfam" id="PF02368">
    <property type="entry name" value="Big_2"/>
    <property type="match status" value="1"/>
</dbReference>
<accession>A0AAE7STB2</accession>
<feature type="domain" description="BIG2" evidence="1">
    <location>
        <begin position="150"/>
        <end position="226"/>
    </location>
</feature>
<dbReference type="InterPro" id="IPR003343">
    <property type="entry name" value="Big_2"/>
</dbReference>
<reference evidence="2 3" key="1">
    <citation type="journal article" date="2021" name="Microbiol. Resour. Announc.">
        <title>Genome Sequences of Bacteriophages cd2, cd3, and cd4, which Specifically Target Carnobacterium divergens.</title>
        <authorList>
            <person name="Zhang P."/>
            <person name="Britton A.P."/>
            <person name="Visser K.A."/>
            <person name="Welke C.A."/>
            <person name="Wassink H."/>
            <person name="Prins E."/>
            <person name="Yang X."/>
            <person name="Martin-Visscher L.A."/>
        </authorList>
    </citation>
    <scope>NUCLEOTIDE SEQUENCE [LARGE SCALE GENOMIC DNA]</scope>
    <source>
        <strain evidence="3">cd4</strain>
    </source>
</reference>
<dbReference type="Proteomes" id="UP000828872">
    <property type="component" value="Segment"/>
</dbReference>